<evidence type="ECO:0000313" key="2">
    <source>
        <dbReference type="Proteomes" id="UP000033540"/>
    </source>
</evidence>
<dbReference type="InterPro" id="IPR029021">
    <property type="entry name" value="Prot-tyrosine_phosphatase-like"/>
</dbReference>
<sequence>MESNKIPNYKLKELFTTDIRTEIPTETVTTITSQAPFVTIPGLFNIRDLSSGNLRPGYAYRSGVLANISDEGKTSLRDLGISTIFDLRRPDERTKSPSPVIEGVETVWEPYTREPGPTNPLDFKEEDQGVSGFLTGRDRTGVLAALILLLADTPSDAIVHDFALSRVGIEPARKMLMAAFPTLSGAVTPENAGWLELMSARAPAMVAFLETVEQSFGGVKGYLMGVLGFSDEDVEIMRANLKGNWD</sequence>
<name>A0A0F0IH93_ASPPU</name>
<dbReference type="EMBL" id="JZEE01000225">
    <property type="protein sequence ID" value="KJK67060.1"/>
    <property type="molecule type" value="Genomic_DNA"/>
</dbReference>
<organism evidence="1 2">
    <name type="scientific">Aspergillus parasiticus (strain ATCC 56775 / NRRL 5862 / SRRC 143 / SU-1)</name>
    <dbReference type="NCBI Taxonomy" id="1403190"/>
    <lineage>
        <taxon>Eukaryota</taxon>
        <taxon>Fungi</taxon>
        <taxon>Dikarya</taxon>
        <taxon>Ascomycota</taxon>
        <taxon>Pezizomycotina</taxon>
        <taxon>Eurotiomycetes</taxon>
        <taxon>Eurotiomycetidae</taxon>
        <taxon>Eurotiales</taxon>
        <taxon>Aspergillaceae</taxon>
        <taxon>Aspergillus</taxon>
        <taxon>Aspergillus subgen. Circumdati</taxon>
    </lineage>
</organism>
<dbReference type="SUPFAM" id="SSF52799">
    <property type="entry name" value="(Phosphotyrosine protein) phosphatases II"/>
    <property type="match status" value="1"/>
</dbReference>
<accession>A0A0F0IH93</accession>
<gene>
    <name evidence="1" type="ORF">P875_00127597</name>
</gene>
<comment type="caution">
    <text evidence="1">The sequence shown here is derived from an EMBL/GenBank/DDBJ whole genome shotgun (WGS) entry which is preliminary data.</text>
</comment>
<protein>
    <submittedName>
        <fullName evidence="1">Tyrosine phosphatase family protein</fullName>
    </submittedName>
</protein>
<dbReference type="InterPro" id="IPR026893">
    <property type="entry name" value="Tyr/Ser_Pase_IphP-type"/>
</dbReference>
<reference evidence="1 2" key="1">
    <citation type="submission" date="2015-02" db="EMBL/GenBank/DDBJ databases">
        <title>Draft genome sequence of Aspergillus parasiticus SU-1.</title>
        <authorList>
            <person name="Yu J."/>
            <person name="Fedorova N."/>
            <person name="Yin Y."/>
            <person name="Losada L."/>
            <person name="Zafar N."/>
            <person name="Taujale R."/>
            <person name="Ehrlich K.C."/>
            <person name="Bhatnagar D."/>
            <person name="Cleveland T.E."/>
            <person name="Bennett J.W."/>
            <person name="Nierman W.C."/>
        </authorList>
    </citation>
    <scope>NUCLEOTIDE SEQUENCE [LARGE SCALE GENOMIC DNA]</scope>
    <source>
        <strain evidence="2">ATCC 56775 / NRRL 5862 / SRRC 143 / SU-1</strain>
    </source>
</reference>
<dbReference type="Gene3D" id="3.90.190.10">
    <property type="entry name" value="Protein tyrosine phosphatase superfamily"/>
    <property type="match status" value="2"/>
</dbReference>
<dbReference type="Proteomes" id="UP000033540">
    <property type="component" value="Unassembled WGS sequence"/>
</dbReference>
<dbReference type="OrthoDB" id="449382at2759"/>
<evidence type="ECO:0000313" key="1">
    <source>
        <dbReference type="EMBL" id="KJK67060.1"/>
    </source>
</evidence>
<proteinExistence type="predicted"/>
<dbReference type="AlphaFoldDB" id="A0A0F0IH93"/>
<dbReference type="GO" id="GO:0004721">
    <property type="term" value="F:phosphoprotein phosphatase activity"/>
    <property type="evidence" value="ECO:0007669"/>
    <property type="project" value="InterPro"/>
</dbReference>
<dbReference type="Pfam" id="PF13350">
    <property type="entry name" value="Y_phosphatase3"/>
    <property type="match status" value="2"/>
</dbReference>